<dbReference type="STRING" id="563192.HMPREF0179_00755"/>
<reference evidence="2 3" key="2">
    <citation type="submission" date="2013-04" db="EMBL/GenBank/DDBJ databases">
        <title>The Genome Sequence of Bilophila wadsworthia 3_1_6.</title>
        <authorList>
            <consortium name="The Broad Institute Genomics Platform"/>
            <person name="Earl A."/>
            <person name="Ward D."/>
            <person name="Feldgarden M."/>
            <person name="Gevers D."/>
            <person name="Sibley C."/>
            <person name="Strauss J."/>
            <person name="Allen-Vercoe E."/>
            <person name="Walker B."/>
            <person name="Young S."/>
            <person name="Zeng Q."/>
            <person name="Gargeya S."/>
            <person name="Fitzgerald M."/>
            <person name="Haas B."/>
            <person name="Abouelleil A."/>
            <person name="Allen A.W."/>
            <person name="Alvarado L."/>
            <person name="Arachchi H.M."/>
            <person name="Berlin A.M."/>
            <person name="Chapman S.B."/>
            <person name="Gainer-Dewar J."/>
            <person name="Goldberg J."/>
            <person name="Griggs A."/>
            <person name="Gujja S."/>
            <person name="Hansen M."/>
            <person name="Howarth C."/>
            <person name="Imamovic A."/>
            <person name="Ireland A."/>
            <person name="Larimer J."/>
            <person name="McCowan C."/>
            <person name="Murphy C."/>
            <person name="Pearson M."/>
            <person name="Poon T.W."/>
            <person name="Priest M."/>
            <person name="Roberts A."/>
            <person name="Saif S."/>
            <person name="Shea T."/>
            <person name="Sisk P."/>
            <person name="Sykes S."/>
            <person name="Wortman J."/>
            <person name="Nusbaum C."/>
            <person name="Birren B."/>
        </authorList>
    </citation>
    <scope>NUCLEOTIDE SEQUENCE [LARGE SCALE GENOMIC DNA]</scope>
    <source>
        <strain evidence="2 3">3_1_6</strain>
    </source>
</reference>
<keyword evidence="1" id="KW-0812">Transmembrane</keyword>
<dbReference type="RefSeq" id="WP_005025158.1">
    <property type="nucleotide sequence ID" value="NZ_KE150238.1"/>
</dbReference>
<dbReference type="AlphaFoldDB" id="E5Y3J4"/>
<feature type="transmembrane region" description="Helical" evidence="1">
    <location>
        <begin position="31"/>
        <end position="48"/>
    </location>
</feature>
<dbReference type="GeneID" id="78087864"/>
<dbReference type="Proteomes" id="UP000006034">
    <property type="component" value="Unassembled WGS sequence"/>
</dbReference>
<comment type="caution">
    <text evidence="2">The sequence shown here is derived from an EMBL/GenBank/DDBJ whole genome shotgun (WGS) entry which is preliminary data.</text>
</comment>
<accession>E5Y3J4</accession>
<keyword evidence="3" id="KW-1185">Reference proteome</keyword>
<evidence type="ECO:0000313" key="3">
    <source>
        <dbReference type="Proteomes" id="UP000006034"/>
    </source>
</evidence>
<dbReference type="EMBL" id="ADCP02000001">
    <property type="protein sequence ID" value="EFV45446.1"/>
    <property type="molecule type" value="Genomic_DNA"/>
</dbReference>
<keyword evidence="1" id="KW-0472">Membrane</keyword>
<organism evidence="2 3">
    <name type="scientific">Bilophila wadsworthia (strain 3_1_6)</name>
    <dbReference type="NCBI Taxonomy" id="563192"/>
    <lineage>
        <taxon>Bacteria</taxon>
        <taxon>Pseudomonadati</taxon>
        <taxon>Thermodesulfobacteriota</taxon>
        <taxon>Desulfovibrionia</taxon>
        <taxon>Desulfovibrionales</taxon>
        <taxon>Desulfovibrionaceae</taxon>
        <taxon>Bilophila</taxon>
    </lineage>
</organism>
<evidence type="ECO:0000313" key="2">
    <source>
        <dbReference type="EMBL" id="EFV45446.1"/>
    </source>
</evidence>
<keyword evidence="1" id="KW-1133">Transmembrane helix</keyword>
<dbReference type="eggNOG" id="ENOG5031ICZ">
    <property type="taxonomic scope" value="Bacteria"/>
</dbReference>
<reference evidence="2 3" key="1">
    <citation type="submission" date="2010-10" db="EMBL/GenBank/DDBJ databases">
        <authorList>
            <consortium name="The Broad Institute Genome Sequencing Platform"/>
            <person name="Ward D."/>
            <person name="Earl A."/>
            <person name="Feldgarden M."/>
            <person name="Young S.K."/>
            <person name="Gargeya S."/>
            <person name="Zeng Q."/>
            <person name="Alvarado L."/>
            <person name="Berlin A."/>
            <person name="Bochicchio J."/>
            <person name="Chapman S.B."/>
            <person name="Chen Z."/>
            <person name="Freedman E."/>
            <person name="Gellesch M."/>
            <person name="Goldberg J."/>
            <person name="Griggs A."/>
            <person name="Gujja S."/>
            <person name="Heilman E."/>
            <person name="Heiman D."/>
            <person name="Howarth C."/>
            <person name="Mehta T."/>
            <person name="Neiman D."/>
            <person name="Pearson M."/>
            <person name="Roberts A."/>
            <person name="Saif S."/>
            <person name="Shea T."/>
            <person name="Shenoy N."/>
            <person name="Sisk P."/>
            <person name="Stolte C."/>
            <person name="Sykes S."/>
            <person name="White J."/>
            <person name="Yandava C."/>
            <person name="Allen-Vercoe E."/>
            <person name="Sibley C."/>
            <person name="Ambrose C.E."/>
            <person name="Strauss J."/>
            <person name="Daigneault M."/>
            <person name="Haas B."/>
            <person name="Nusbaum C."/>
            <person name="Birren B."/>
        </authorList>
    </citation>
    <scope>NUCLEOTIDE SEQUENCE [LARGE SCALE GENOMIC DNA]</scope>
    <source>
        <strain evidence="2 3">3_1_6</strain>
    </source>
</reference>
<gene>
    <name evidence="2" type="ORF">HMPREF0179_00755</name>
</gene>
<sequence length="57" mass="6115">MRHFLLRGILIGGSMGVLYALAGFSDSLPRAFGVGMIGGALAGLTLAIRQRKRKDRK</sequence>
<protein>
    <submittedName>
        <fullName evidence="2">Uncharacterized protein</fullName>
    </submittedName>
</protein>
<name>E5Y3J4_BILW3</name>
<dbReference type="HOGENOM" id="CLU_205133_0_0_7"/>
<proteinExistence type="predicted"/>
<feature type="transmembrane region" description="Helical" evidence="1">
    <location>
        <begin position="5"/>
        <end position="25"/>
    </location>
</feature>
<evidence type="ECO:0000256" key="1">
    <source>
        <dbReference type="SAM" id="Phobius"/>
    </source>
</evidence>